<dbReference type="EMBL" id="CAEKDK010000004">
    <property type="protein sequence ID" value="CAB4276989.1"/>
    <property type="molecule type" value="Genomic_DNA"/>
</dbReference>
<dbReference type="Pfam" id="PF10354">
    <property type="entry name" value="BMT5-like"/>
    <property type="match status" value="1"/>
</dbReference>
<evidence type="ECO:0000259" key="2">
    <source>
        <dbReference type="Pfam" id="PF10354"/>
    </source>
</evidence>
<dbReference type="GO" id="GO:0070042">
    <property type="term" value="F:rRNA (uridine-N3-)-methyltransferase activity"/>
    <property type="evidence" value="ECO:0007669"/>
    <property type="project" value="InterPro"/>
</dbReference>
<evidence type="ECO:0000313" key="4">
    <source>
        <dbReference type="Proteomes" id="UP000507222"/>
    </source>
</evidence>
<name>A0A6J5UKF8_PRUAR</name>
<evidence type="ECO:0000313" key="3">
    <source>
        <dbReference type="EMBL" id="CAB4276989.1"/>
    </source>
</evidence>
<dbReference type="PANTHER" id="PTHR11538">
    <property type="entry name" value="PHENYLALANYL-TRNA SYNTHETASE"/>
    <property type="match status" value="1"/>
</dbReference>
<feature type="compositionally biased region" description="Basic residues" evidence="1">
    <location>
        <begin position="275"/>
        <end position="294"/>
    </location>
</feature>
<feature type="domain" description="25S rRNA (uridine-N(3))-methyltransferase BMT5-like" evidence="2">
    <location>
        <begin position="20"/>
        <end position="189"/>
    </location>
</feature>
<evidence type="ECO:0000256" key="1">
    <source>
        <dbReference type="SAM" id="MobiDB-lite"/>
    </source>
</evidence>
<accession>A0A6J5UKF8</accession>
<feature type="region of interest" description="Disordered" evidence="1">
    <location>
        <begin position="275"/>
        <end position="306"/>
    </location>
</feature>
<dbReference type="GO" id="GO:0070475">
    <property type="term" value="P:rRNA base methylation"/>
    <property type="evidence" value="ECO:0007669"/>
    <property type="project" value="InterPro"/>
</dbReference>
<gene>
    <name evidence="3" type="ORF">CURHAP_LOCUS26348</name>
</gene>
<reference evidence="3 4" key="1">
    <citation type="submission" date="2020-05" db="EMBL/GenBank/DDBJ databases">
        <authorList>
            <person name="Campoy J."/>
            <person name="Schneeberger K."/>
            <person name="Spophaly S."/>
        </authorList>
    </citation>
    <scope>NUCLEOTIDE SEQUENCE [LARGE SCALE GENOMIC DNA]</scope>
    <source>
        <strain evidence="3">PruArmRojPasFocal</strain>
    </source>
</reference>
<dbReference type="GO" id="GO:0005737">
    <property type="term" value="C:cytoplasm"/>
    <property type="evidence" value="ECO:0007669"/>
    <property type="project" value="TreeGrafter"/>
</dbReference>
<organism evidence="3 4">
    <name type="scientific">Prunus armeniaca</name>
    <name type="common">Apricot</name>
    <name type="synonym">Armeniaca vulgaris</name>
    <dbReference type="NCBI Taxonomy" id="36596"/>
    <lineage>
        <taxon>Eukaryota</taxon>
        <taxon>Viridiplantae</taxon>
        <taxon>Streptophyta</taxon>
        <taxon>Embryophyta</taxon>
        <taxon>Tracheophyta</taxon>
        <taxon>Spermatophyta</taxon>
        <taxon>Magnoliopsida</taxon>
        <taxon>eudicotyledons</taxon>
        <taxon>Gunneridae</taxon>
        <taxon>Pentapetalae</taxon>
        <taxon>rosids</taxon>
        <taxon>fabids</taxon>
        <taxon>Rosales</taxon>
        <taxon>Rosaceae</taxon>
        <taxon>Amygdaloideae</taxon>
        <taxon>Amygdaleae</taxon>
        <taxon>Prunus</taxon>
    </lineage>
</organism>
<dbReference type="InterPro" id="IPR019446">
    <property type="entry name" value="BMT5-like"/>
</dbReference>
<dbReference type="PANTHER" id="PTHR11538:SF89">
    <property type="entry name" value="PROTEIN, PUTATIVE (DUF2431)-RELATED"/>
    <property type="match status" value="1"/>
</dbReference>
<dbReference type="AlphaFoldDB" id="A0A6J5UKF8"/>
<dbReference type="Proteomes" id="UP000507222">
    <property type="component" value="Unassembled WGS sequence"/>
</dbReference>
<proteinExistence type="predicted"/>
<sequence length="306" mass="34887">MAVFIFEKKIKHYSSYQKILLAGEGDFSFSVCLARAFGLAVNMVATSLDSRESLMLNYSKAMSNVRELEARGCKVLHEVDVHSMSQHPFLISVRFDRIIYNFPHAGYLHGPFSSEYNRFQIWFHQDLIRGFLKKAREMLTTIGEIHVTHKTTFPFSEWKIVELAQELGLYLVHEEQFSLWDYPGYENKRGAGMCDETFPVGMCSTFKFAKLLLYSSITSGFDLGSTTSGPWSGYSGINGPDMQCFHPGTLSISLWSADIVDMACTYLESLERKKPKHGHKNLRSPSRPRKKNKNLRSPSISLLMHV</sequence>
<protein>
    <recommendedName>
        <fullName evidence="2">25S rRNA (uridine-N(3))-methyltransferase BMT5-like domain-containing protein</fullName>
    </recommendedName>
</protein>